<reference evidence="2" key="1">
    <citation type="submission" date="2022-03" db="EMBL/GenBank/DDBJ databases">
        <authorList>
            <person name="Brunel B."/>
        </authorList>
    </citation>
    <scope>NUCLEOTIDE SEQUENCE</scope>
    <source>
        <strain evidence="2">STM4922sample</strain>
    </source>
</reference>
<dbReference type="InterPro" id="IPR027417">
    <property type="entry name" value="P-loop_NTPase"/>
</dbReference>
<protein>
    <submittedName>
        <fullName evidence="2">ATPase_AAA_core domain-containing protein</fullName>
    </submittedName>
</protein>
<sequence>MNKNFCLPIANIPTNESELDVNVSIYHDNGSVLHLVLSTERQPNVFIESDRRAKRTKAYFKDCFPEAVIVVPTLGQFEETEKPNDPDYVRSVEHTRLAARNFRNIWRQKSHAEFQEFSALVESNWKDIEVHKPKPVFGIPATLEMLYLEGGHPREIFLSGFGFQAWMQIMTHFLRGSGGDILVLDEPDVYLHADLQRKLYSIAKKRFSQIFLATHSAEIMNEANSGDVVLVRPDFQTGKRITTEEGYRSAHALLGSSENADFARLSRAKRIIAFEGNDRSIYRRFEQMIVADGIFSDPDTMLLKIGGYEQWPRVGNLPWAFQELFGIQPKIAAIFDRDYRCLNEIESHEQKLRSSGVFCHVLRRKEIENYVISSEAISKAAQKAAKKKDKVIELAWVDKILAETSFSLREDSLINVQSATNKYYQLSRDRREMQTILKMAKGEFDQDWGERGYGYRIAGKEFFSALNRALEEKFGVSLSLFQILDDFHVSEIDSEFRDMILDVNQYFAEK</sequence>
<dbReference type="Gene3D" id="3.40.50.300">
    <property type="entry name" value="P-loop containing nucleotide triphosphate hydrolases"/>
    <property type="match status" value="1"/>
</dbReference>
<accession>A0ABN8JKU8</accession>
<dbReference type="Proteomes" id="UP001152604">
    <property type="component" value="Unassembled WGS sequence"/>
</dbReference>
<dbReference type="RefSeq" id="WP_367185524.1">
    <property type="nucleotide sequence ID" value="NZ_CAKXZS010000012.1"/>
</dbReference>
<dbReference type="SUPFAM" id="SSF52540">
    <property type="entry name" value="P-loop containing nucleoside triphosphate hydrolases"/>
    <property type="match status" value="1"/>
</dbReference>
<keyword evidence="3" id="KW-1185">Reference proteome</keyword>
<proteinExistence type="predicted"/>
<dbReference type="Pfam" id="PF13304">
    <property type="entry name" value="AAA_21"/>
    <property type="match status" value="1"/>
</dbReference>
<dbReference type="EMBL" id="CAKXZS010000012">
    <property type="protein sequence ID" value="CAH2398744.1"/>
    <property type="molecule type" value="Genomic_DNA"/>
</dbReference>
<gene>
    <name evidence="2" type="ORF">MES4922_20259</name>
</gene>
<evidence type="ECO:0000313" key="2">
    <source>
        <dbReference type="EMBL" id="CAH2398744.1"/>
    </source>
</evidence>
<dbReference type="PANTHER" id="PTHR43581">
    <property type="entry name" value="ATP/GTP PHOSPHATASE"/>
    <property type="match status" value="1"/>
</dbReference>
<dbReference type="InterPro" id="IPR003959">
    <property type="entry name" value="ATPase_AAA_core"/>
</dbReference>
<evidence type="ECO:0000313" key="3">
    <source>
        <dbReference type="Proteomes" id="UP001152604"/>
    </source>
</evidence>
<comment type="caution">
    <text evidence="2">The sequence shown here is derived from an EMBL/GenBank/DDBJ whole genome shotgun (WGS) entry which is preliminary data.</text>
</comment>
<organism evidence="2 3">
    <name type="scientific">Mesorhizobium ventifaucium</name>
    <dbReference type="NCBI Taxonomy" id="666020"/>
    <lineage>
        <taxon>Bacteria</taxon>
        <taxon>Pseudomonadati</taxon>
        <taxon>Pseudomonadota</taxon>
        <taxon>Alphaproteobacteria</taxon>
        <taxon>Hyphomicrobiales</taxon>
        <taxon>Phyllobacteriaceae</taxon>
        <taxon>Mesorhizobium</taxon>
    </lineage>
</organism>
<dbReference type="InterPro" id="IPR051396">
    <property type="entry name" value="Bact_Antivir_Def_Nuclease"/>
</dbReference>
<dbReference type="PANTHER" id="PTHR43581:SF4">
    <property type="entry name" value="ATP_GTP PHOSPHATASE"/>
    <property type="match status" value="1"/>
</dbReference>
<name>A0ABN8JKU8_9HYPH</name>
<feature type="domain" description="ATPase AAA-type core" evidence="1">
    <location>
        <begin position="92"/>
        <end position="221"/>
    </location>
</feature>
<evidence type="ECO:0000259" key="1">
    <source>
        <dbReference type="Pfam" id="PF13304"/>
    </source>
</evidence>